<proteinExistence type="predicted"/>
<accession>A0A9X1CG74</accession>
<feature type="transmembrane region" description="Helical" evidence="2">
    <location>
        <begin position="20"/>
        <end position="40"/>
    </location>
</feature>
<dbReference type="EMBL" id="JAGGMB010000006">
    <property type="protein sequence ID" value="MBP2078100.1"/>
    <property type="molecule type" value="Genomic_DNA"/>
</dbReference>
<dbReference type="AlphaFoldDB" id="A0A9X1CG74"/>
<dbReference type="OrthoDB" id="9952578at2"/>
<reference evidence="3" key="1">
    <citation type="submission" date="2021-03" db="EMBL/GenBank/DDBJ databases">
        <title>Genomic Encyclopedia of Type Strains, Phase IV (KMG-IV): sequencing the most valuable type-strain genomes for metagenomic binning, comparative biology and taxonomic classification.</title>
        <authorList>
            <person name="Goeker M."/>
        </authorList>
    </citation>
    <scope>NUCLEOTIDE SEQUENCE</scope>
    <source>
        <strain evidence="3">DSM 107338</strain>
    </source>
</reference>
<dbReference type="Proteomes" id="UP001138793">
    <property type="component" value="Unassembled WGS sequence"/>
</dbReference>
<gene>
    <name evidence="3" type="ORF">J2Z64_002355</name>
</gene>
<protein>
    <submittedName>
        <fullName evidence="3">Nucleic acid-binding Zn-ribbon protein</fullName>
    </submittedName>
</protein>
<organism evidence="3 4">
    <name type="scientific">Oceanobacillus polygoni</name>
    <dbReference type="NCBI Taxonomy" id="1235259"/>
    <lineage>
        <taxon>Bacteria</taxon>
        <taxon>Bacillati</taxon>
        <taxon>Bacillota</taxon>
        <taxon>Bacilli</taxon>
        <taxon>Bacillales</taxon>
        <taxon>Bacillaceae</taxon>
        <taxon>Oceanobacillus</taxon>
    </lineage>
</organism>
<dbReference type="RefSeq" id="WP_149473201.1">
    <property type="nucleotide sequence ID" value="NZ_JAGGMB010000006.1"/>
</dbReference>
<keyword evidence="2" id="KW-0812">Transmembrane</keyword>
<evidence type="ECO:0000313" key="4">
    <source>
        <dbReference type="Proteomes" id="UP001138793"/>
    </source>
</evidence>
<evidence type="ECO:0000256" key="2">
    <source>
        <dbReference type="SAM" id="Phobius"/>
    </source>
</evidence>
<comment type="caution">
    <text evidence="3">The sequence shown here is derived from an EMBL/GenBank/DDBJ whole genome shotgun (WGS) entry which is preliminary data.</text>
</comment>
<keyword evidence="1" id="KW-0175">Coiled coil</keyword>
<evidence type="ECO:0000313" key="3">
    <source>
        <dbReference type="EMBL" id="MBP2078100.1"/>
    </source>
</evidence>
<name>A0A9X1CG74_9BACI</name>
<evidence type="ECO:0000256" key="1">
    <source>
        <dbReference type="SAM" id="Coils"/>
    </source>
</evidence>
<keyword evidence="2" id="KW-1133">Transmembrane helix</keyword>
<keyword evidence="4" id="KW-1185">Reference proteome</keyword>
<keyword evidence="2" id="KW-0472">Membrane</keyword>
<feature type="coiled-coil region" evidence="1">
    <location>
        <begin position="57"/>
        <end position="84"/>
    </location>
</feature>
<sequence length="85" mass="9238">MKNDSNTDNQDTSIDSSLQLALIAAALTTLADLIATFSALEAIDEARIQNEADKQAQEALDARFKTIEDQLKNLEDVIQDLKSGS</sequence>